<evidence type="ECO:0000313" key="2">
    <source>
        <dbReference type="Proteomes" id="UP000433101"/>
    </source>
</evidence>
<dbReference type="Proteomes" id="UP000433101">
    <property type="component" value="Unassembled WGS sequence"/>
</dbReference>
<name>A0A7X3LX66_9HYPH</name>
<dbReference type="EMBL" id="WUMV01000008">
    <property type="protein sequence ID" value="MXN66712.1"/>
    <property type="molecule type" value="Genomic_DNA"/>
</dbReference>
<protein>
    <submittedName>
        <fullName evidence="1">Uncharacterized protein</fullName>
    </submittedName>
</protein>
<comment type="caution">
    <text evidence="1">The sequence shown here is derived from an EMBL/GenBank/DDBJ whole genome shotgun (WGS) entry which is preliminary data.</text>
</comment>
<gene>
    <name evidence="1" type="ORF">GR183_17495</name>
</gene>
<organism evidence="1 2">
    <name type="scientific">Stappia sediminis</name>
    <dbReference type="NCBI Taxonomy" id="2692190"/>
    <lineage>
        <taxon>Bacteria</taxon>
        <taxon>Pseudomonadati</taxon>
        <taxon>Pseudomonadota</taxon>
        <taxon>Alphaproteobacteria</taxon>
        <taxon>Hyphomicrobiales</taxon>
        <taxon>Stappiaceae</taxon>
        <taxon>Stappia</taxon>
    </lineage>
</organism>
<proteinExistence type="predicted"/>
<dbReference type="RefSeq" id="WP_160776954.1">
    <property type="nucleotide sequence ID" value="NZ_WUMV01000008.1"/>
</dbReference>
<reference evidence="1 2" key="1">
    <citation type="submission" date="2019-12" db="EMBL/GenBank/DDBJ databases">
        <authorList>
            <person name="Li M."/>
        </authorList>
    </citation>
    <scope>NUCLEOTIDE SEQUENCE [LARGE SCALE GENOMIC DNA]</scope>
    <source>
        <strain evidence="1 2">GBMRC 2046</strain>
    </source>
</reference>
<evidence type="ECO:0000313" key="1">
    <source>
        <dbReference type="EMBL" id="MXN66712.1"/>
    </source>
</evidence>
<sequence length="197" mass="22126">MKQGAGLGGDDFPMYQQDDKFMETTNNTIEIYLAVSQTQYQDPIGYAYAFAANVDGHTYCHWGRARGVDNARAAASGVLRIAEEAVLLENSPRFRIFTNFADTLIFLTDSQLRKIARGKKVDRSREDPLFRLAHLLPECLIQFADYKSSTKNSLFVQASNVAYLQAEKARTAAVVPEKFIVDDQSLAWMNELSVQVD</sequence>
<dbReference type="AlphaFoldDB" id="A0A7X3LX66"/>
<keyword evidence="2" id="KW-1185">Reference proteome</keyword>
<accession>A0A7X3LX66</accession>